<dbReference type="AlphaFoldDB" id="A0A1E5NXZ0"/>
<evidence type="ECO:0000313" key="1">
    <source>
        <dbReference type="EMBL" id="OEJ21083.1"/>
    </source>
</evidence>
<proteinExistence type="predicted"/>
<gene>
    <name evidence="1" type="ORF">BGK67_34895</name>
</gene>
<keyword evidence="2" id="KW-1185">Reference proteome</keyword>
<name>A0A1E5NXZ0_9ACTN</name>
<dbReference type="EMBL" id="MEHK01000005">
    <property type="protein sequence ID" value="OEJ21083.1"/>
    <property type="molecule type" value="Genomic_DNA"/>
</dbReference>
<organism evidence="1 2">
    <name type="scientific">Streptomyces subrutilus</name>
    <dbReference type="NCBI Taxonomy" id="36818"/>
    <lineage>
        <taxon>Bacteria</taxon>
        <taxon>Bacillati</taxon>
        <taxon>Actinomycetota</taxon>
        <taxon>Actinomycetes</taxon>
        <taxon>Kitasatosporales</taxon>
        <taxon>Streptomycetaceae</taxon>
        <taxon>Streptomyces</taxon>
    </lineage>
</organism>
<accession>A0A1E5NXZ0</accession>
<comment type="caution">
    <text evidence="1">The sequence shown here is derived from an EMBL/GenBank/DDBJ whole genome shotgun (WGS) entry which is preliminary data.</text>
</comment>
<geneLocation type="plasmid" evidence="2">
    <name>pacmp1</name>
</geneLocation>
<dbReference type="RefSeq" id="WP_069917971.1">
    <property type="nucleotide sequence ID" value="NZ_CM007203.1"/>
</dbReference>
<reference evidence="1 2" key="1">
    <citation type="submission" date="2016-08" db="EMBL/GenBank/DDBJ databases">
        <title>The complete genome of Streptomyces subrutilus 10-1-1.</title>
        <authorList>
            <person name="Chen X."/>
        </authorList>
    </citation>
    <scope>NUCLEOTIDE SEQUENCE [LARGE SCALE GENOMIC DNA]</scope>
    <source>
        <strain evidence="1 2">10-1-1</strain>
        <plasmid evidence="2">pacmp1</plasmid>
    </source>
</reference>
<dbReference type="Proteomes" id="UP000095705">
    <property type="component" value="Plasmid pACMP1"/>
</dbReference>
<sequence>MTTLPALPARTDRLLQLCARVRLEGGIWDGKRTLGFYQANGFDCDLGRARANLDRAAEQFPQLLTPVEGKRWTYEVPDNVSIHFPEDALETIADNRAFIAFAREKLNGAARTLRNDSGERQLLSGMKGILDAYEARHESAALSHSLSDDTGRVEGMRWSLESLLWARFGGSSSEYPVEWRP</sequence>
<evidence type="ECO:0000313" key="2">
    <source>
        <dbReference type="Proteomes" id="UP000095705"/>
    </source>
</evidence>
<protein>
    <submittedName>
        <fullName evidence="1">Uncharacterized protein</fullName>
    </submittedName>
</protein>
<keyword evidence="1" id="KW-0614">Plasmid</keyword>